<proteinExistence type="predicted"/>
<evidence type="ECO:0000313" key="3">
    <source>
        <dbReference type="EMBL" id="CAE0555681.1"/>
    </source>
</evidence>
<keyword evidence="1" id="KW-0863">Zinc-finger</keyword>
<dbReference type="Pfam" id="PF13639">
    <property type="entry name" value="zf-RING_2"/>
    <property type="match status" value="1"/>
</dbReference>
<evidence type="ECO:0000259" key="2">
    <source>
        <dbReference type="PROSITE" id="PS50089"/>
    </source>
</evidence>
<accession>A0A6T0EUM1</accession>
<dbReference type="PANTHER" id="PTHR46400:SF5">
    <property type="entry name" value="RING-TYPE DOMAIN-CONTAINING PROTEIN"/>
    <property type="match status" value="1"/>
</dbReference>
<keyword evidence="1" id="KW-0479">Metal-binding</keyword>
<dbReference type="EMBL" id="HBIR01027706">
    <property type="protein sequence ID" value="CAE0555681.1"/>
    <property type="molecule type" value="Transcribed_RNA"/>
</dbReference>
<reference evidence="3" key="1">
    <citation type="submission" date="2021-01" db="EMBL/GenBank/DDBJ databases">
        <authorList>
            <person name="Corre E."/>
            <person name="Pelletier E."/>
            <person name="Niang G."/>
            <person name="Scheremetjew M."/>
            <person name="Finn R."/>
            <person name="Kale V."/>
            <person name="Holt S."/>
            <person name="Cochrane G."/>
            <person name="Meng A."/>
            <person name="Brown T."/>
            <person name="Cohen L."/>
        </authorList>
    </citation>
    <scope>NUCLEOTIDE SEQUENCE</scope>
    <source>
        <strain evidence="3">379</strain>
    </source>
</reference>
<dbReference type="Gene3D" id="3.30.40.10">
    <property type="entry name" value="Zinc/RING finger domain, C3HC4 (zinc finger)"/>
    <property type="match status" value="1"/>
</dbReference>
<dbReference type="InterPro" id="IPR013083">
    <property type="entry name" value="Znf_RING/FYVE/PHD"/>
</dbReference>
<dbReference type="GO" id="GO:0004842">
    <property type="term" value="F:ubiquitin-protein transferase activity"/>
    <property type="evidence" value="ECO:0007669"/>
    <property type="project" value="InterPro"/>
</dbReference>
<feature type="domain" description="RING-type" evidence="2">
    <location>
        <begin position="69"/>
        <end position="110"/>
    </location>
</feature>
<dbReference type="PANTHER" id="PTHR46400">
    <property type="entry name" value="RING/U-BOX SUPERFAMILY PROTEIN"/>
    <property type="match status" value="1"/>
</dbReference>
<sequence length="120" mass="12829">MLLLQQLLAEMPVGAPPPGDAGSYEEMLEYAERVGQVSTGLSVAQVARLPTRTVEDEPPEPDAPDAPRCCICCYGHAKGDVILALPCGHDYHLECIAPWLRAKRICPLCKTPAVPPPPSG</sequence>
<evidence type="ECO:0000256" key="1">
    <source>
        <dbReference type="PROSITE-ProRule" id="PRU00175"/>
    </source>
</evidence>
<dbReference type="InterPro" id="IPR033276">
    <property type="entry name" value="BB"/>
</dbReference>
<dbReference type="SUPFAM" id="SSF57850">
    <property type="entry name" value="RING/U-box"/>
    <property type="match status" value="1"/>
</dbReference>
<dbReference type="GO" id="GO:0046621">
    <property type="term" value="P:negative regulation of organ growth"/>
    <property type="evidence" value="ECO:0007669"/>
    <property type="project" value="InterPro"/>
</dbReference>
<dbReference type="PROSITE" id="PS50089">
    <property type="entry name" value="ZF_RING_2"/>
    <property type="match status" value="1"/>
</dbReference>
<name>A0A6T0EUM1_EMIHU</name>
<organism evidence="3">
    <name type="scientific">Emiliania huxleyi</name>
    <name type="common">Coccolithophore</name>
    <name type="synonym">Pontosphaera huxleyi</name>
    <dbReference type="NCBI Taxonomy" id="2903"/>
    <lineage>
        <taxon>Eukaryota</taxon>
        <taxon>Haptista</taxon>
        <taxon>Haptophyta</taxon>
        <taxon>Prymnesiophyceae</taxon>
        <taxon>Isochrysidales</taxon>
        <taxon>Noelaerhabdaceae</taxon>
        <taxon>Emiliania</taxon>
    </lineage>
</organism>
<dbReference type="InterPro" id="IPR001841">
    <property type="entry name" value="Znf_RING"/>
</dbReference>
<dbReference type="GO" id="GO:0016567">
    <property type="term" value="P:protein ubiquitination"/>
    <property type="evidence" value="ECO:0007669"/>
    <property type="project" value="InterPro"/>
</dbReference>
<dbReference type="AlphaFoldDB" id="A0A6T0EUM1"/>
<dbReference type="GO" id="GO:0008270">
    <property type="term" value="F:zinc ion binding"/>
    <property type="evidence" value="ECO:0007669"/>
    <property type="project" value="UniProtKB-KW"/>
</dbReference>
<protein>
    <recommendedName>
        <fullName evidence="2">RING-type domain-containing protein</fullName>
    </recommendedName>
</protein>
<gene>
    <name evidence="3" type="ORF">EHUX00137_LOCUS21382</name>
</gene>
<keyword evidence="1" id="KW-0862">Zinc</keyword>
<dbReference type="SMART" id="SM00184">
    <property type="entry name" value="RING"/>
    <property type="match status" value="1"/>
</dbReference>